<feature type="binding site" description="covalent" evidence="9">
    <location>
        <position position="125"/>
    </location>
    <ligand>
        <name>heme c</name>
        <dbReference type="ChEBI" id="CHEBI:61717"/>
    </ligand>
</feature>
<keyword evidence="8 9" id="KW-0793">Thylakoid</keyword>
<evidence type="ECO:0000259" key="10">
    <source>
        <dbReference type="PROSITE" id="PS51007"/>
    </source>
</evidence>
<keyword evidence="9" id="KW-0602">Photosynthesis</keyword>
<evidence type="ECO:0000313" key="12">
    <source>
        <dbReference type="Proteomes" id="UP000218418"/>
    </source>
</evidence>
<evidence type="ECO:0000256" key="3">
    <source>
        <dbReference type="ARBA" id="ARBA00022448"/>
    </source>
</evidence>
<sequence length="196" mass="20955" precursor="true">MKKILSIVFLVIPLLLFTSACGEETQAKVTSSVEQIAPIVQNAVEKTVEAVEATETAAMEAVESVITKKEEPVIESTEAVVEEEKEPVIEVAEVVEVAVKEDTAVKPVAMAAPNPEGGKLFSQNCAACHAGGGNLVNGMKTLKKDALVKYDMYSKDAIVYQVTNGKNAMPAFGSRLSTSQIEHLAEYVLAQADKGW</sequence>
<keyword evidence="9" id="KW-0732">Signal</keyword>
<dbReference type="PROSITE" id="PS51007">
    <property type="entry name" value="CYTC"/>
    <property type="match status" value="1"/>
</dbReference>
<evidence type="ECO:0000256" key="8">
    <source>
        <dbReference type="ARBA" id="ARBA00023078"/>
    </source>
</evidence>
<evidence type="ECO:0000256" key="4">
    <source>
        <dbReference type="ARBA" id="ARBA00022617"/>
    </source>
</evidence>
<evidence type="ECO:0000256" key="5">
    <source>
        <dbReference type="ARBA" id="ARBA00022723"/>
    </source>
</evidence>
<dbReference type="PRINTS" id="PR00605">
    <property type="entry name" value="CYTCHROMECIC"/>
</dbReference>
<dbReference type="InterPro" id="IPR009056">
    <property type="entry name" value="Cyt_c-like_dom"/>
</dbReference>
<dbReference type="AlphaFoldDB" id="A0A1Z4LP07"/>
<feature type="chain" id="PRO_5013413745" description="Cytochrome c6" evidence="9">
    <location>
        <begin position="23"/>
        <end position="196"/>
    </location>
</feature>
<feature type="domain" description="Cytochrome c" evidence="10">
    <location>
        <begin position="112"/>
        <end position="192"/>
    </location>
</feature>
<dbReference type="SUPFAM" id="SSF46626">
    <property type="entry name" value="Cytochrome c"/>
    <property type="match status" value="1"/>
</dbReference>
<evidence type="ECO:0000313" key="11">
    <source>
        <dbReference type="EMBL" id="BAY82933.1"/>
    </source>
</evidence>
<keyword evidence="6 9" id="KW-0249">Electron transport</keyword>
<dbReference type="EMBL" id="AP018227">
    <property type="protein sequence ID" value="BAY82933.1"/>
    <property type="molecule type" value="Genomic_DNA"/>
</dbReference>
<dbReference type="PANTHER" id="PTHR34688">
    <property type="entry name" value="CYTOCHROME C6, CHLOROPLASTIC"/>
    <property type="match status" value="1"/>
</dbReference>
<proteinExistence type="inferred from homology"/>
<accession>A0A1Z4LP07</accession>
<gene>
    <name evidence="9" type="primary">petJ</name>
    <name evidence="11" type="ORF">NIES267_24190</name>
</gene>
<keyword evidence="5 9" id="KW-0479">Metal-binding</keyword>
<keyword evidence="3 9" id="KW-0813">Transport</keyword>
<protein>
    <recommendedName>
        <fullName evidence="9">Cytochrome c6</fullName>
    </recommendedName>
    <alternativeName>
        <fullName evidence="9">Cytochrome c-553</fullName>
    </alternativeName>
    <alternativeName>
        <fullName evidence="9">Cytochrome c553</fullName>
    </alternativeName>
    <alternativeName>
        <fullName evidence="9">Soluble cytochrome f</fullName>
    </alternativeName>
</protein>
<organism evidence="11 12">
    <name type="scientific">Calothrix parasitica NIES-267</name>
    <dbReference type="NCBI Taxonomy" id="1973488"/>
    <lineage>
        <taxon>Bacteria</taxon>
        <taxon>Bacillati</taxon>
        <taxon>Cyanobacteriota</taxon>
        <taxon>Cyanophyceae</taxon>
        <taxon>Nostocales</taxon>
        <taxon>Calotrichaceae</taxon>
        <taxon>Calothrix</taxon>
    </lineage>
</organism>
<comment type="function">
    <text evidence="9">Functions as an electron carrier between membrane-bound cytochrome b6-f and photosystem I in oxygenic photosynthesis.</text>
</comment>
<dbReference type="InterPro" id="IPR036909">
    <property type="entry name" value="Cyt_c-like_dom_sf"/>
</dbReference>
<evidence type="ECO:0000256" key="2">
    <source>
        <dbReference type="ARBA" id="ARBA00009650"/>
    </source>
</evidence>
<comment type="subunit">
    <text evidence="9">Monomer.</text>
</comment>
<dbReference type="PROSITE" id="PS51257">
    <property type="entry name" value="PROKAR_LIPOPROTEIN"/>
    <property type="match status" value="1"/>
</dbReference>
<dbReference type="Pfam" id="PF13442">
    <property type="entry name" value="Cytochrome_CBB3"/>
    <property type="match status" value="1"/>
</dbReference>
<dbReference type="InterPro" id="IPR023655">
    <property type="entry name" value="Cyt_C6"/>
</dbReference>
<dbReference type="GO" id="GO:0009055">
    <property type="term" value="F:electron transfer activity"/>
    <property type="evidence" value="ECO:0007669"/>
    <property type="project" value="UniProtKB-UniRule"/>
</dbReference>
<evidence type="ECO:0000256" key="6">
    <source>
        <dbReference type="ARBA" id="ARBA00022982"/>
    </source>
</evidence>
<dbReference type="GO" id="GO:0031979">
    <property type="term" value="C:plasma membrane-derived thylakoid lumen"/>
    <property type="evidence" value="ECO:0007669"/>
    <property type="project" value="UniProtKB-SubCell"/>
</dbReference>
<dbReference type="Proteomes" id="UP000218418">
    <property type="component" value="Chromosome"/>
</dbReference>
<keyword evidence="7 9" id="KW-0408">Iron</keyword>
<dbReference type="HAMAP" id="MF_00594">
    <property type="entry name" value="Cytc_PetJ"/>
    <property type="match status" value="1"/>
</dbReference>
<name>A0A1Z4LP07_9CYAN</name>
<dbReference type="GO" id="GO:0020037">
    <property type="term" value="F:heme binding"/>
    <property type="evidence" value="ECO:0007669"/>
    <property type="project" value="InterPro"/>
</dbReference>
<dbReference type="GO" id="GO:0015979">
    <property type="term" value="P:photosynthesis"/>
    <property type="evidence" value="ECO:0007669"/>
    <property type="project" value="UniProtKB-UniRule"/>
</dbReference>
<dbReference type="GO" id="GO:0005506">
    <property type="term" value="F:iron ion binding"/>
    <property type="evidence" value="ECO:0007669"/>
    <property type="project" value="InterPro"/>
</dbReference>
<dbReference type="Gene3D" id="1.10.760.10">
    <property type="entry name" value="Cytochrome c-like domain"/>
    <property type="match status" value="1"/>
</dbReference>
<evidence type="ECO:0000256" key="1">
    <source>
        <dbReference type="ARBA" id="ARBA00004518"/>
    </source>
</evidence>
<feature type="binding site" description="axial binding residue" evidence="9">
    <location>
        <position position="169"/>
    </location>
    <ligand>
        <name>heme c</name>
        <dbReference type="ChEBI" id="CHEBI:61717"/>
    </ligand>
    <ligandPart>
        <name>Fe</name>
        <dbReference type="ChEBI" id="CHEBI:18248"/>
    </ligandPart>
</feature>
<evidence type="ECO:0000256" key="9">
    <source>
        <dbReference type="HAMAP-Rule" id="MF_00594"/>
    </source>
</evidence>
<reference evidence="11 12" key="1">
    <citation type="submission" date="2017-06" db="EMBL/GenBank/DDBJ databases">
        <title>Genome sequencing of cyanobaciteial culture collection at National Institute for Environmental Studies (NIES).</title>
        <authorList>
            <person name="Hirose Y."/>
            <person name="Shimura Y."/>
            <person name="Fujisawa T."/>
            <person name="Nakamura Y."/>
            <person name="Kawachi M."/>
        </authorList>
    </citation>
    <scope>NUCLEOTIDE SEQUENCE [LARGE SCALE GENOMIC DNA]</scope>
    <source>
        <strain evidence="11 12">NIES-267</strain>
    </source>
</reference>
<comment type="subcellular location">
    <subcellularLocation>
        <location evidence="1 9">Cellular thylakoid lumen</location>
    </subcellularLocation>
</comment>
<dbReference type="PANTHER" id="PTHR34688:SF2">
    <property type="entry name" value="CYTOCHROME C6, CHLOROPLASTIC"/>
    <property type="match status" value="1"/>
</dbReference>
<keyword evidence="4 9" id="KW-0349">Heme</keyword>
<comment type="PTM">
    <text evidence="9">Binds 1 heme c group per subunit.</text>
</comment>
<feature type="signal peptide" evidence="9">
    <location>
        <begin position="1"/>
        <end position="22"/>
    </location>
</feature>
<comment type="similarity">
    <text evidence="2 9">Belongs to the cytochrome c family. PetJ subfamily.</text>
</comment>
<keyword evidence="12" id="KW-1185">Reference proteome</keyword>
<feature type="binding site" description="axial binding residue" evidence="9">
    <location>
        <position position="129"/>
    </location>
    <ligand>
        <name>heme c</name>
        <dbReference type="ChEBI" id="CHEBI:61717"/>
    </ligand>
    <ligandPart>
        <name>Fe</name>
        <dbReference type="ChEBI" id="CHEBI:18248"/>
    </ligandPart>
</feature>
<feature type="binding site" description="covalent" evidence="9">
    <location>
        <position position="128"/>
    </location>
    <ligand>
        <name>heme c</name>
        <dbReference type="ChEBI" id="CHEBI:61717"/>
    </ligand>
</feature>
<evidence type="ECO:0000256" key="7">
    <source>
        <dbReference type="ARBA" id="ARBA00023004"/>
    </source>
</evidence>
<dbReference type="InterPro" id="IPR008168">
    <property type="entry name" value="Cyt_C_IC"/>
</dbReference>